<dbReference type="Pfam" id="PF01715">
    <property type="entry name" value="IPPT"/>
    <property type="match status" value="2"/>
</dbReference>
<comment type="caution">
    <text evidence="6">The sequence shown here is derived from an EMBL/GenBank/DDBJ whole genome shotgun (WGS) entry which is preliminary data.</text>
</comment>
<keyword evidence="3" id="KW-0203">Cytokinin biosynthesis</keyword>
<keyword evidence="5" id="KW-0067">ATP-binding</keyword>
<evidence type="ECO:0000256" key="5">
    <source>
        <dbReference type="ARBA" id="ARBA00022840"/>
    </source>
</evidence>
<dbReference type="PANTHER" id="PTHR11088">
    <property type="entry name" value="TRNA DIMETHYLALLYLTRANSFERASE"/>
    <property type="match status" value="1"/>
</dbReference>
<dbReference type="GO" id="GO:0005524">
    <property type="term" value="F:ATP binding"/>
    <property type="evidence" value="ECO:0007669"/>
    <property type="project" value="UniProtKB-KW"/>
</dbReference>
<dbReference type="Gene3D" id="3.40.50.300">
    <property type="entry name" value="P-loop containing nucleotide triphosphate hydrolases"/>
    <property type="match status" value="1"/>
</dbReference>
<reference evidence="6 7" key="1">
    <citation type="journal article" date="2017" name="Genome Biol.">
        <title>New reference genome sequences of hot pepper reveal the massive evolution of plant disease-resistance genes by retroduplication.</title>
        <authorList>
            <person name="Kim S."/>
            <person name="Park J."/>
            <person name="Yeom S.I."/>
            <person name="Kim Y.M."/>
            <person name="Seo E."/>
            <person name="Kim K.T."/>
            <person name="Kim M.S."/>
            <person name="Lee J.M."/>
            <person name="Cheong K."/>
            <person name="Shin H.S."/>
            <person name="Kim S.B."/>
            <person name="Han K."/>
            <person name="Lee J."/>
            <person name="Park M."/>
            <person name="Lee H.A."/>
            <person name="Lee H.Y."/>
            <person name="Lee Y."/>
            <person name="Oh S."/>
            <person name="Lee J.H."/>
            <person name="Choi E."/>
            <person name="Choi E."/>
            <person name="Lee S.E."/>
            <person name="Jeon J."/>
            <person name="Kim H."/>
            <person name="Choi G."/>
            <person name="Song H."/>
            <person name="Lee J."/>
            <person name="Lee S.C."/>
            <person name="Kwon J.K."/>
            <person name="Lee H.Y."/>
            <person name="Koo N."/>
            <person name="Hong Y."/>
            <person name="Kim R.W."/>
            <person name="Kang W.H."/>
            <person name="Huh J.H."/>
            <person name="Kang B.C."/>
            <person name="Yang T.J."/>
            <person name="Lee Y.H."/>
            <person name="Bennetzen J.L."/>
            <person name="Choi D."/>
        </authorList>
    </citation>
    <scope>NUCLEOTIDE SEQUENCE [LARGE SCALE GENOMIC DNA]</scope>
    <source>
        <strain evidence="7">cv. PBC81</strain>
    </source>
</reference>
<dbReference type="OrthoDB" id="775260at2759"/>
<dbReference type="InterPro" id="IPR027417">
    <property type="entry name" value="P-loop_NTPase"/>
</dbReference>
<gene>
    <name evidence="6" type="ORF">CQW23_25180</name>
</gene>
<evidence type="ECO:0000313" key="6">
    <source>
        <dbReference type="EMBL" id="PHT33380.1"/>
    </source>
</evidence>
<keyword evidence="7" id="KW-1185">Reference proteome</keyword>
<evidence type="ECO:0000256" key="3">
    <source>
        <dbReference type="ARBA" id="ARBA00022712"/>
    </source>
</evidence>
<evidence type="ECO:0000256" key="1">
    <source>
        <dbReference type="ARBA" id="ARBA00005842"/>
    </source>
</evidence>
<reference evidence="7" key="2">
    <citation type="journal article" date="2017" name="J. Anim. Genet.">
        <title>Multiple reference genome sequences of hot pepper reveal the massive evolution of plant disease resistance genes by retroduplication.</title>
        <authorList>
            <person name="Kim S."/>
            <person name="Park J."/>
            <person name="Yeom S.-I."/>
            <person name="Kim Y.-M."/>
            <person name="Seo E."/>
            <person name="Kim K.-T."/>
            <person name="Kim M.-S."/>
            <person name="Lee J.M."/>
            <person name="Cheong K."/>
            <person name="Shin H.-S."/>
            <person name="Kim S.-B."/>
            <person name="Han K."/>
            <person name="Lee J."/>
            <person name="Park M."/>
            <person name="Lee H.-A."/>
            <person name="Lee H.-Y."/>
            <person name="Lee Y."/>
            <person name="Oh S."/>
            <person name="Lee J.H."/>
            <person name="Choi E."/>
            <person name="Choi E."/>
            <person name="Lee S.E."/>
            <person name="Jeon J."/>
            <person name="Kim H."/>
            <person name="Choi G."/>
            <person name="Song H."/>
            <person name="Lee J."/>
            <person name="Lee S.-C."/>
            <person name="Kwon J.-K."/>
            <person name="Lee H.-Y."/>
            <person name="Koo N."/>
            <person name="Hong Y."/>
            <person name="Kim R.W."/>
            <person name="Kang W.-H."/>
            <person name="Huh J.H."/>
            <person name="Kang B.-C."/>
            <person name="Yang T.-J."/>
            <person name="Lee Y.-H."/>
            <person name="Bennetzen J.L."/>
            <person name="Choi D."/>
        </authorList>
    </citation>
    <scope>NUCLEOTIDE SEQUENCE [LARGE SCALE GENOMIC DNA]</scope>
    <source>
        <strain evidence="7">cv. PBC81</strain>
    </source>
</reference>
<dbReference type="AlphaFoldDB" id="A0A2G2VK82"/>
<organism evidence="6 7">
    <name type="scientific">Capsicum baccatum</name>
    <name type="common">Peruvian pepper</name>
    <dbReference type="NCBI Taxonomy" id="33114"/>
    <lineage>
        <taxon>Eukaryota</taxon>
        <taxon>Viridiplantae</taxon>
        <taxon>Streptophyta</taxon>
        <taxon>Embryophyta</taxon>
        <taxon>Tracheophyta</taxon>
        <taxon>Spermatophyta</taxon>
        <taxon>Magnoliopsida</taxon>
        <taxon>eudicotyledons</taxon>
        <taxon>Gunneridae</taxon>
        <taxon>Pentapetalae</taxon>
        <taxon>asterids</taxon>
        <taxon>lamiids</taxon>
        <taxon>Solanales</taxon>
        <taxon>Solanaceae</taxon>
        <taxon>Solanoideae</taxon>
        <taxon>Capsiceae</taxon>
        <taxon>Capsicum</taxon>
    </lineage>
</organism>
<dbReference type="InterPro" id="IPR039657">
    <property type="entry name" value="Dimethylallyltransferase"/>
</dbReference>
<comment type="similarity">
    <text evidence="1">Belongs to the IPP transferase family.</text>
</comment>
<accession>A0A2G2VK82</accession>
<dbReference type="PANTHER" id="PTHR11088:SF53">
    <property type="entry name" value="ADENYLATE ISOPENTENYLTRANSFERASE-LIKE"/>
    <property type="match status" value="1"/>
</dbReference>
<dbReference type="GO" id="GO:0052381">
    <property type="term" value="F:tRNA dimethylallyltransferase activity"/>
    <property type="evidence" value="ECO:0007669"/>
    <property type="project" value="TreeGrafter"/>
</dbReference>
<proteinExistence type="inferred from homology"/>
<name>A0A2G2VK82_CAPBA</name>
<evidence type="ECO:0000313" key="7">
    <source>
        <dbReference type="Proteomes" id="UP000224567"/>
    </source>
</evidence>
<protein>
    <submittedName>
        <fullName evidence="6">Adenylate isopentenyltransferase</fullName>
    </submittedName>
</protein>
<sequence>MRRLLVSFVSIPPHCPHLHYSDNRNNFKFLPNPKCPRLYFSYSSKISYYIIQKYTISGRSDLYPTNIGGVRLYCSYSSEMLSHPFLGGRDTHHSTLLKSPSSIGSYSSKIFSHSYHIFRKDTFHGGPHRQPSTSLKSPSNIAMATSITSSTKKIVVVMGATGSGKSKLSIDLATRYFPAEIINSDKIQVSKGLNITTNKIPLSERRGVVHHLLGEYSGPELISPLDFRFNADTRISEITNRRKIPFVVGGSNSFIYALISNRFEPGVDFFDKVHPVQCVLSELRYNCCFLWIDVSRHVLHEYLDKRVDEMMCSGMYEELEKFFVQNGFSGSCTNQRTGLRKAIGVPEMEGYFRKLKLCKTVQEQRKIYEEAVREIKENTWQLAEKQVWKIQRLRESGWDLQRIDATSAFRSAMSPENDEIPARAIWENDVVLPSMKIVKHFLLE</sequence>
<dbReference type="Gene3D" id="1.10.287.890">
    <property type="entry name" value="Crystal structure of tRNA isopentenylpyrophosphate transferase (bh2366) domain"/>
    <property type="match status" value="1"/>
</dbReference>
<dbReference type="GO" id="GO:0006400">
    <property type="term" value="P:tRNA modification"/>
    <property type="evidence" value="ECO:0007669"/>
    <property type="project" value="TreeGrafter"/>
</dbReference>
<keyword evidence="2" id="KW-0808">Transferase</keyword>
<dbReference type="EMBL" id="MLFT02000011">
    <property type="protein sequence ID" value="PHT33380.1"/>
    <property type="molecule type" value="Genomic_DNA"/>
</dbReference>
<evidence type="ECO:0000256" key="2">
    <source>
        <dbReference type="ARBA" id="ARBA00022679"/>
    </source>
</evidence>
<dbReference type="Proteomes" id="UP000224567">
    <property type="component" value="Unassembled WGS sequence"/>
</dbReference>
<evidence type="ECO:0000256" key="4">
    <source>
        <dbReference type="ARBA" id="ARBA00022741"/>
    </source>
</evidence>
<dbReference type="GO" id="GO:0009691">
    <property type="term" value="P:cytokinin biosynthetic process"/>
    <property type="evidence" value="ECO:0007669"/>
    <property type="project" value="UniProtKB-KW"/>
</dbReference>
<dbReference type="STRING" id="33114.A0A2G2VK82"/>
<dbReference type="GO" id="GO:0005739">
    <property type="term" value="C:mitochondrion"/>
    <property type="evidence" value="ECO:0007669"/>
    <property type="project" value="TreeGrafter"/>
</dbReference>
<keyword evidence="4" id="KW-0547">Nucleotide-binding</keyword>
<dbReference type="SUPFAM" id="SSF52540">
    <property type="entry name" value="P-loop containing nucleoside triphosphate hydrolases"/>
    <property type="match status" value="1"/>
</dbReference>
<dbReference type="GO" id="GO:0009824">
    <property type="term" value="F:AMP dimethylallyltransferase activity"/>
    <property type="evidence" value="ECO:0007669"/>
    <property type="project" value="TreeGrafter"/>
</dbReference>